<dbReference type="Pfam" id="PF11041">
    <property type="entry name" value="Phage_Wedge1"/>
    <property type="match status" value="1"/>
</dbReference>
<sequence>MHAGFCASAVSDCSGHCHMIAQNELNTAFGTKRESAASYITADGKLVIAGPNVLRPSYADDGSYLGALTEGASTNFLPDSMLTNSQKSWSGNYASIVTSRLTKNGFSCLQFDFPALNSAASAQMSLGDPVSAQAGETWWLSAWGLMIGTSASVPVVSLRLSSGSANVTQAFPSGNASGRLVRIRVSLQVPAGQNTVSASLVVNGAAGSSAVSMVFSAPQLEKNRVSSFIPTSNGFASRVSDRVFYIADADPGNGQVPDATNMVFGRDHGVVAWEHMLAQFSASPSLQSLVKALYPACTTLDTALQAMMNNRLLDQATGDQLDGIGDILGQSRRVGPVSATTLTDDQYRRLLKLKILLNNAHGTTEDLRAAFCVLFNADSTLIQDNGDASLTAVVGRFITASDLAFARSIEGFPKPAGVGLVQMQYDPARPFGFQQQSYMGFGSGCMARALDNIIPSS</sequence>
<dbReference type="EMBL" id="CP003181">
    <property type="protein sequence ID" value="AHJ63436.1"/>
    <property type="molecule type" value="Genomic_DNA"/>
</dbReference>
<evidence type="ECO:0000313" key="2">
    <source>
        <dbReference type="Proteomes" id="UP000019438"/>
    </source>
</evidence>
<gene>
    <name evidence="1" type="ORF">GbCGDNIH3_1553</name>
</gene>
<dbReference type="InterPro" id="IPR021283">
    <property type="entry name" value="Phage_Wedge1"/>
</dbReference>
<protein>
    <submittedName>
        <fullName evidence="1">Membrane associated protein</fullName>
    </submittedName>
</protein>
<name>A0AAN0REI1_9PROT</name>
<dbReference type="Proteomes" id="UP000019438">
    <property type="component" value="Chromosome"/>
</dbReference>
<organism evidence="1 2">
    <name type="scientific">Granulibacter bethesdensis</name>
    <dbReference type="NCBI Taxonomy" id="364410"/>
    <lineage>
        <taxon>Bacteria</taxon>
        <taxon>Pseudomonadati</taxon>
        <taxon>Pseudomonadota</taxon>
        <taxon>Alphaproteobacteria</taxon>
        <taxon>Acetobacterales</taxon>
        <taxon>Acetobacteraceae</taxon>
        <taxon>Granulibacter</taxon>
    </lineage>
</organism>
<dbReference type="AlphaFoldDB" id="A0AAN0REI1"/>
<reference evidence="2" key="1">
    <citation type="submission" date="2012-06" db="EMBL/GenBank/DDBJ databases">
        <title>Genome analysis of multiple Granulibacter bethesdensis isolates demonstrates substantial genome diversity.</title>
        <authorList>
            <person name="Greenberg D.E."/>
            <person name="Porcella S.F."/>
            <person name="Zarember K."/>
            <person name="Zelazny A.M."/>
            <person name="Bruno D."/>
            <person name="Martens C."/>
            <person name="Barbian K.D."/>
            <person name="Jaske E."/>
            <person name="Holland S.M."/>
        </authorList>
    </citation>
    <scope>NUCLEOTIDE SEQUENCE [LARGE SCALE GENOMIC DNA]</scope>
    <source>
        <strain evidence="2">CGDNIH3</strain>
    </source>
</reference>
<evidence type="ECO:0000313" key="1">
    <source>
        <dbReference type="EMBL" id="AHJ63436.1"/>
    </source>
</evidence>
<accession>A0AAN0REI1</accession>
<proteinExistence type="predicted"/>
<dbReference type="KEGG" id="gbc:GbCGDNIH3_1553"/>